<gene>
    <name evidence="5" type="primary">garL_1</name>
    <name evidence="5" type="ORF">LOM8899_02848</name>
</gene>
<organism evidence="5 6">
    <name type="scientific">Flavimaricola marinus</name>
    <dbReference type="NCBI Taxonomy" id="1819565"/>
    <lineage>
        <taxon>Bacteria</taxon>
        <taxon>Pseudomonadati</taxon>
        <taxon>Pseudomonadota</taxon>
        <taxon>Alphaproteobacteria</taxon>
        <taxon>Rhodobacterales</taxon>
        <taxon>Paracoccaceae</taxon>
        <taxon>Flavimaricola</taxon>
    </lineage>
</organism>
<dbReference type="RefSeq" id="WP_093992865.1">
    <property type="nucleotide sequence ID" value="NZ_FXZK01000005.1"/>
</dbReference>
<evidence type="ECO:0000313" key="5">
    <source>
        <dbReference type="EMBL" id="SMY08693.1"/>
    </source>
</evidence>
<name>A0A238LGM3_9RHOB</name>
<evidence type="ECO:0000256" key="3">
    <source>
        <dbReference type="ARBA" id="ARBA00023239"/>
    </source>
</evidence>
<dbReference type="PANTHER" id="PTHR30502">
    <property type="entry name" value="2-KETO-3-DEOXY-L-RHAMNONATE ALDOLASE"/>
    <property type="match status" value="1"/>
</dbReference>
<reference evidence="5 6" key="1">
    <citation type="submission" date="2017-05" db="EMBL/GenBank/DDBJ databases">
        <authorList>
            <person name="Song R."/>
            <person name="Chenine A.L."/>
            <person name="Ruprecht R.M."/>
        </authorList>
    </citation>
    <scope>NUCLEOTIDE SEQUENCE [LARGE SCALE GENOMIC DNA]</scope>
    <source>
        <strain evidence="5 6">CECT 8899</strain>
    </source>
</reference>
<dbReference type="OrthoDB" id="9802624at2"/>
<sequence>MRIAGFKSRMTAGEMLSGTFVKTPDIRVIEVLAQSGLDFLCLDAEHSPFGRNEMDACLAMACALDMPMFIRVPSGAPEAILAALDCGAVGVVVPHVDSVAKAEAVARAARFGPGGRGFAGSTRWAGYATRPMGEVLAKDVQTIVIAQIEEPAGVDAVAEIAAVPGIDALFAGPGDLSVSYGETVVGSEALTRALAAIGAAARQHGKTYVTWVSDAATAAEWAPHGMTMFVVASEHSWIRSGAAEVARGIRSIAP</sequence>
<dbReference type="InterPro" id="IPR040442">
    <property type="entry name" value="Pyrv_kinase-like_dom_sf"/>
</dbReference>
<dbReference type="Pfam" id="PF03328">
    <property type="entry name" value="HpcH_HpaI"/>
    <property type="match status" value="1"/>
</dbReference>
<keyword evidence="3 5" id="KW-0456">Lyase</keyword>
<dbReference type="GO" id="GO:0005737">
    <property type="term" value="C:cytoplasm"/>
    <property type="evidence" value="ECO:0007669"/>
    <property type="project" value="TreeGrafter"/>
</dbReference>
<comment type="similarity">
    <text evidence="1">Belongs to the HpcH/HpaI aldolase family.</text>
</comment>
<dbReference type="InterPro" id="IPR015813">
    <property type="entry name" value="Pyrv/PenolPyrv_kinase-like_dom"/>
</dbReference>
<keyword evidence="6" id="KW-1185">Reference proteome</keyword>
<keyword evidence="2" id="KW-0479">Metal-binding</keyword>
<dbReference type="EMBL" id="FXZK01000005">
    <property type="protein sequence ID" value="SMY08693.1"/>
    <property type="molecule type" value="Genomic_DNA"/>
</dbReference>
<evidence type="ECO:0000256" key="2">
    <source>
        <dbReference type="ARBA" id="ARBA00022723"/>
    </source>
</evidence>
<protein>
    <submittedName>
        <fullName evidence="5">5-keto-4-deoxy-D-glucarate aldolase</fullName>
        <ecNumber evidence="5">4.1.2.20</ecNumber>
    </submittedName>
</protein>
<feature type="domain" description="HpcH/HpaI aldolase/citrate lyase" evidence="4">
    <location>
        <begin position="17"/>
        <end position="229"/>
    </location>
</feature>
<evidence type="ECO:0000259" key="4">
    <source>
        <dbReference type="Pfam" id="PF03328"/>
    </source>
</evidence>
<dbReference type="AlphaFoldDB" id="A0A238LGM3"/>
<evidence type="ECO:0000256" key="1">
    <source>
        <dbReference type="ARBA" id="ARBA00005568"/>
    </source>
</evidence>
<dbReference type="Gene3D" id="3.20.20.60">
    <property type="entry name" value="Phosphoenolpyruvate-binding domains"/>
    <property type="match status" value="1"/>
</dbReference>
<dbReference type="PANTHER" id="PTHR30502:SF0">
    <property type="entry name" value="PHOSPHOENOLPYRUVATE CARBOXYLASE FAMILY PROTEIN"/>
    <property type="match status" value="1"/>
</dbReference>
<dbReference type="InterPro" id="IPR050251">
    <property type="entry name" value="HpcH-HpaI_aldolase"/>
</dbReference>
<dbReference type="Proteomes" id="UP000201613">
    <property type="component" value="Unassembled WGS sequence"/>
</dbReference>
<evidence type="ECO:0000313" key="6">
    <source>
        <dbReference type="Proteomes" id="UP000201613"/>
    </source>
</evidence>
<dbReference type="SUPFAM" id="SSF51621">
    <property type="entry name" value="Phosphoenolpyruvate/pyruvate domain"/>
    <property type="match status" value="1"/>
</dbReference>
<proteinExistence type="inferred from homology"/>
<accession>A0A238LGM3</accession>
<dbReference type="GO" id="GO:0008672">
    <property type="term" value="F:2-dehydro-3-deoxyglucarate aldolase activity"/>
    <property type="evidence" value="ECO:0007669"/>
    <property type="project" value="UniProtKB-EC"/>
</dbReference>
<dbReference type="InterPro" id="IPR005000">
    <property type="entry name" value="Aldolase/citrate-lyase_domain"/>
</dbReference>
<dbReference type="GO" id="GO:0046872">
    <property type="term" value="F:metal ion binding"/>
    <property type="evidence" value="ECO:0007669"/>
    <property type="project" value="UniProtKB-KW"/>
</dbReference>
<dbReference type="EC" id="4.1.2.20" evidence="5"/>